<dbReference type="SUPFAM" id="SSF51126">
    <property type="entry name" value="Pectin lyase-like"/>
    <property type="match status" value="1"/>
</dbReference>
<dbReference type="EMBL" id="SLUK01000008">
    <property type="protein sequence ID" value="TCL42813.1"/>
    <property type="molecule type" value="Genomic_DNA"/>
</dbReference>
<comment type="caution">
    <text evidence="2">The sequence shown here is derived from an EMBL/GenBank/DDBJ whole genome shotgun (WGS) entry which is preliminary data.</text>
</comment>
<reference evidence="2 3" key="1">
    <citation type="submission" date="2019-03" db="EMBL/GenBank/DDBJ databases">
        <title>Genomic Encyclopedia of Type Strains, Phase IV (KMG-IV): sequencing the most valuable type-strain genomes for metagenomic binning, comparative biology and taxonomic classification.</title>
        <authorList>
            <person name="Goeker M."/>
        </authorList>
    </citation>
    <scope>NUCLEOTIDE SEQUENCE [LARGE SCALE GENOMIC DNA]</scope>
    <source>
        <strain evidence="2 3">DSM 100433</strain>
    </source>
</reference>
<dbReference type="Proteomes" id="UP000294682">
    <property type="component" value="Unassembled WGS sequence"/>
</dbReference>
<gene>
    <name evidence="2" type="ORF">EDD78_108126</name>
</gene>
<keyword evidence="3" id="KW-1185">Reference proteome</keyword>
<evidence type="ECO:0008006" key="4">
    <source>
        <dbReference type="Google" id="ProtNLM"/>
    </source>
</evidence>
<dbReference type="Gene3D" id="2.160.20.110">
    <property type="match status" value="1"/>
</dbReference>
<dbReference type="AlphaFoldDB" id="A0A9X8Y7S9"/>
<feature type="chain" id="PRO_5040963144" description="GLUG domain-containing protein" evidence="1">
    <location>
        <begin position="25"/>
        <end position="407"/>
    </location>
</feature>
<evidence type="ECO:0000313" key="3">
    <source>
        <dbReference type="Proteomes" id="UP000294682"/>
    </source>
</evidence>
<dbReference type="RefSeq" id="WP_132084838.1">
    <property type="nucleotide sequence ID" value="NZ_SLUK01000008.1"/>
</dbReference>
<accession>A0A9X8Y7S9</accession>
<sequence>MKRMACSLLLAACLAAILFLPAAADEARAAVQADEYGVNIPFTPSTRTGRYVFALYEGAAADPQALLAREELTVQSARTVFLPAPISLAEPKTYTLTVTALPMPGREGLDREATKSAALQTARVCGHPDDTGAFLMGNGSAQNPYQVASPAQLAHLQKHTGSHYKQACDIDMAGVSWQNFDFNGTYDGDGYVIRNLTSTSSGKPAGLFATFSGALMNLGIENANIAMTGGSWHAGTLAGQARDATISRCYSKDCTVSTTAGYDAGGILGNDSTNIVIEDCYALGGVYSGVRHAAGISGDFNGDSTANTIRRCYAIPAKLSGTQGNGMIAGLWGKAKMENCYFPNDTACGSTTATASGNVAGASGLPLASFTNAASFSGWDIGGSGSAWVMGENGPELKVFAQRRAGG</sequence>
<dbReference type="InterPro" id="IPR011050">
    <property type="entry name" value="Pectin_lyase_fold/virulence"/>
</dbReference>
<proteinExistence type="predicted"/>
<keyword evidence="1" id="KW-0732">Signal</keyword>
<protein>
    <recommendedName>
        <fullName evidence="4">GLUG domain-containing protein</fullName>
    </recommendedName>
</protein>
<organism evidence="2 3">
    <name type="scientific">Harryflintia acetispora</name>
    <dbReference type="NCBI Taxonomy" id="1849041"/>
    <lineage>
        <taxon>Bacteria</taxon>
        <taxon>Bacillati</taxon>
        <taxon>Bacillota</taxon>
        <taxon>Clostridia</taxon>
        <taxon>Eubacteriales</taxon>
        <taxon>Oscillospiraceae</taxon>
        <taxon>Harryflintia</taxon>
    </lineage>
</organism>
<name>A0A9X8Y7S9_9FIRM</name>
<evidence type="ECO:0000256" key="1">
    <source>
        <dbReference type="SAM" id="SignalP"/>
    </source>
</evidence>
<evidence type="ECO:0000313" key="2">
    <source>
        <dbReference type="EMBL" id="TCL42813.1"/>
    </source>
</evidence>
<feature type="signal peptide" evidence="1">
    <location>
        <begin position="1"/>
        <end position="24"/>
    </location>
</feature>